<dbReference type="InterPro" id="IPR036465">
    <property type="entry name" value="vWFA_dom_sf"/>
</dbReference>
<reference evidence="5" key="1">
    <citation type="journal article" date="2019" name="Int. J. Syst. Evol. Microbiol.">
        <title>The Global Catalogue of Microorganisms (GCM) 10K type strain sequencing project: providing services to taxonomists for standard genome sequencing and annotation.</title>
        <authorList>
            <consortium name="The Broad Institute Genomics Platform"/>
            <consortium name="The Broad Institute Genome Sequencing Center for Infectious Disease"/>
            <person name="Wu L."/>
            <person name="Ma J."/>
        </authorList>
    </citation>
    <scope>NUCLEOTIDE SEQUENCE [LARGE SCALE GENOMIC DNA]</scope>
    <source>
        <strain evidence="5">TISTR 1571</strain>
    </source>
</reference>
<dbReference type="SUPFAM" id="SSF53300">
    <property type="entry name" value="vWA-like"/>
    <property type="match status" value="1"/>
</dbReference>
<dbReference type="PROSITE" id="PS50234">
    <property type="entry name" value="VWFA"/>
    <property type="match status" value="1"/>
</dbReference>
<evidence type="ECO:0000256" key="1">
    <source>
        <dbReference type="SAM" id="Coils"/>
    </source>
</evidence>
<dbReference type="Gene3D" id="3.40.50.410">
    <property type="entry name" value="von Willebrand factor, type A domain"/>
    <property type="match status" value="1"/>
</dbReference>
<feature type="domain" description="VWFA" evidence="3">
    <location>
        <begin position="139"/>
        <end position="332"/>
    </location>
</feature>
<comment type="caution">
    <text evidence="4">The sequence shown here is derived from an EMBL/GenBank/DDBJ whole genome shotgun (WGS) entry which is preliminary data.</text>
</comment>
<dbReference type="RefSeq" id="WP_377328501.1">
    <property type="nucleotide sequence ID" value="NZ_JBHUMZ010000019.1"/>
</dbReference>
<evidence type="ECO:0000259" key="3">
    <source>
        <dbReference type="PROSITE" id="PS50234"/>
    </source>
</evidence>
<dbReference type="Proteomes" id="UP001597452">
    <property type="component" value="Unassembled WGS sequence"/>
</dbReference>
<evidence type="ECO:0000313" key="5">
    <source>
        <dbReference type="Proteomes" id="UP001597452"/>
    </source>
</evidence>
<keyword evidence="5" id="KW-1185">Reference proteome</keyword>
<dbReference type="SMART" id="SM00327">
    <property type="entry name" value="VWA"/>
    <property type="match status" value="1"/>
</dbReference>
<evidence type="ECO:0000256" key="2">
    <source>
        <dbReference type="SAM" id="MobiDB-lite"/>
    </source>
</evidence>
<proteinExistence type="predicted"/>
<feature type="coiled-coil region" evidence="1">
    <location>
        <begin position="384"/>
        <end position="441"/>
    </location>
</feature>
<feature type="region of interest" description="Disordered" evidence="2">
    <location>
        <begin position="113"/>
        <end position="137"/>
    </location>
</feature>
<dbReference type="PROSITE" id="PS51257">
    <property type="entry name" value="PROKAR_LIPOPROTEIN"/>
    <property type="match status" value="1"/>
</dbReference>
<keyword evidence="1" id="KW-0175">Coiled coil</keyword>
<organism evidence="4 5">
    <name type="scientific">Piscibacillus salipiscarius</name>
    <dbReference type="NCBI Taxonomy" id="299480"/>
    <lineage>
        <taxon>Bacteria</taxon>
        <taxon>Bacillati</taxon>
        <taxon>Bacillota</taxon>
        <taxon>Bacilli</taxon>
        <taxon>Bacillales</taxon>
        <taxon>Bacillaceae</taxon>
        <taxon>Piscibacillus</taxon>
    </lineage>
</organism>
<protein>
    <submittedName>
        <fullName evidence="4">VWA domain-containing protein</fullName>
    </submittedName>
</protein>
<dbReference type="EMBL" id="JBHUMZ010000019">
    <property type="protein sequence ID" value="MFD2638750.1"/>
    <property type="molecule type" value="Genomic_DNA"/>
</dbReference>
<dbReference type="InterPro" id="IPR002035">
    <property type="entry name" value="VWF_A"/>
</dbReference>
<accession>A0ABW5QAK6</accession>
<sequence>MSLFKSWVSFSIILLILITGCSNESHDASSNEENQEDVAGESIDVPVAATDAEGMIKEGPGELFLMEEVKEAELKQKVEKLPDEATPDEIYAFLTQLTAADYSSPLNKYENFDPTFSIEGAPEGASAEESEESEEKRKHIALLMDASGSMGAYVGSETKMQSAKKALKEFVSELPKDAQIMLRVYGHKGSSRDADQELSCSSTEVVYPLNHYDSKKFDKALSKFKPVGWTPLAASIEAAEKDLLENSNDDVENTVYIISDGEETCGGDPVKAARNLHDSGIATAVNIIGFDVGNEAQQQLKAVAEAGGGEFTNVKSGEGLVDAALKNINEAVREAGNNIWSALEKTDINWDKIDKNNELNDISSEFRDLVNRESRLYNRAIQLLVQTEQIDEETENELKQLIDDRSNKLSEFNDNKFEELKSLMEEEYEKTINRLDELMEESKQ</sequence>
<name>A0ABW5QAK6_9BACI</name>
<gene>
    <name evidence="4" type="ORF">ACFSW4_07740</name>
</gene>
<dbReference type="Pfam" id="PF00092">
    <property type="entry name" value="VWA"/>
    <property type="match status" value="1"/>
</dbReference>
<evidence type="ECO:0000313" key="4">
    <source>
        <dbReference type="EMBL" id="MFD2638750.1"/>
    </source>
</evidence>